<protein>
    <recommendedName>
        <fullName evidence="3">DinB-like domain-containing protein</fullName>
    </recommendedName>
</protein>
<dbReference type="HOGENOM" id="CLU_129219_0_0_0"/>
<dbReference type="EMBL" id="AP012029">
    <property type="protein sequence ID" value="BAJ62197.1"/>
    <property type="molecule type" value="Genomic_DNA"/>
</dbReference>
<dbReference type="OrthoDB" id="3822546at2"/>
<accession>E8MZ54</accession>
<reference evidence="1 2" key="1">
    <citation type="submission" date="2010-12" db="EMBL/GenBank/DDBJ databases">
        <title>Whole genome sequence of Anaerolinea thermophila UNI-1.</title>
        <authorList>
            <person name="Narita-Yamada S."/>
            <person name="Kishi E."/>
            <person name="Watanabe Y."/>
            <person name="Takasaki K."/>
            <person name="Ankai A."/>
            <person name="Oguchi A."/>
            <person name="Fukui S."/>
            <person name="Takahashi M."/>
            <person name="Yashiro I."/>
            <person name="Hosoyama A."/>
            <person name="Sekiguchi Y."/>
            <person name="Hanada S."/>
            <person name="Fujita N."/>
        </authorList>
    </citation>
    <scope>NUCLEOTIDE SEQUENCE [LARGE SCALE GENOMIC DNA]</scope>
    <source>
        <strain evidence="2">DSM 14523 / JCM 11388 / NBRC 100420 / UNI-1</strain>
    </source>
</reference>
<evidence type="ECO:0000313" key="2">
    <source>
        <dbReference type="Proteomes" id="UP000008922"/>
    </source>
</evidence>
<gene>
    <name evidence="1" type="ordered locus">ANT_01630</name>
</gene>
<keyword evidence="2" id="KW-1185">Reference proteome</keyword>
<dbReference type="RefSeq" id="WP_013558595.1">
    <property type="nucleotide sequence ID" value="NC_014960.1"/>
</dbReference>
<dbReference type="eggNOG" id="ENOG50339SN">
    <property type="taxonomic scope" value="Bacteria"/>
</dbReference>
<sequence>MNLSAILVSQFLAGLEMLKQTITLCPEDLWNAPQDKNPFWQVTYHALYFVHEYLAESPETFVPWEKHREVYDFDETQTFEPYDQAALLEYLAFLENHVRERLPQLRLDEVEGHGSRSMLTAELQIYSLRHLMVHTGELMERLGARTGANIDWVGWVHD</sequence>
<dbReference type="AlphaFoldDB" id="E8MZ54"/>
<dbReference type="InParanoid" id="E8MZ54"/>
<organism evidence="1 2">
    <name type="scientific">Anaerolinea thermophila (strain DSM 14523 / JCM 11388 / NBRC 100420 / UNI-1)</name>
    <dbReference type="NCBI Taxonomy" id="926569"/>
    <lineage>
        <taxon>Bacteria</taxon>
        <taxon>Bacillati</taxon>
        <taxon>Chloroflexota</taxon>
        <taxon>Anaerolineae</taxon>
        <taxon>Anaerolineales</taxon>
        <taxon>Anaerolineaceae</taxon>
        <taxon>Anaerolinea</taxon>
    </lineage>
</organism>
<name>E8MZ54_ANATU</name>
<dbReference type="KEGG" id="atm:ANT_01630"/>
<evidence type="ECO:0008006" key="3">
    <source>
        <dbReference type="Google" id="ProtNLM"/>
    </source>
</evidence>
<evidence type="ECO:0000313" key="1">
    <source>
        <dbReference type="EMBL" id="BAJ62197.1"/>
    </source>
</evidence>
<proteinExistence type="predicted"/>
<dbReference type="Proteomes" id="UP000008922">
    <property type="component" value="Chromosome"/>
</dbReference>